<dbReference type="Proteomes" id="UP000037035">
    <property type="component" value="Unassembled WGS sequence"/>
</dbReference>
<feature type="region of interest" description="Disordered" evidence="1">
    <location>
        <begin position="69"/>
        <end position="109"/>
    </location>
</feature>
<feature type="compositionally biased region" description="Polar residues" evidence="1">
    <location>
        <begin position="86"/>
        <end position="103"/>
    </location>
</feature>
<proteinExistence type="predicted"/>
<dbReference type="AlphaFoldDB" id="A0A0L6UI49"/>
<dbReference type="VEuPathDB" id="FungiDB:VP01_6375g1"/>
<evidence type="ECO:0000256" key="1">
    <source>
        <dbReference type="SAM" id="MobiDB-lite"/>
    </source>
</evidence>
<keyword evidence="3" id="KW-1185">Reference proteome</keyword>
<evidence type="ECO:0000313" key="3">
    <source>
        <dbReference type="Proteomes" id="UP000037035"/>
    </source>
</evidence>
<comment type="caution">
    <text evidence="2">The sequence shown here is derived from an EMBL/GenBank/DDBJ whole genome shotgun (WGS) entry which is preliminary data.</text>
</comment>
<accession>A0A0L6UI49</accession>
<organism evidence="2 3">
    <name type="scientific">Puccinia sorghi</name>
    <dbReference type="NCBI Taxonomy" id="27349"/>
    <lineage>
        <taxon>Eukaryota</taxon>
        <taxon>Fungi</taxon>
        <taxon>Dikarya</taxon>
        <taxon>Basidiomycota</taxon>
        <taxon>Pucciniomycotina</taxon>
        <taxon>Pucciniomycetes</taxon>
        <taxon>Pucciniales</taxon>
        <taxon>Pucciniaceae</taxon>
        <taxon>Puccinia</taxon>
    </lineage>
</organism>
<feature type="non-terminal residue" evidence="2">
    <location>
        <position position="135"/>
    </location>
</feature>
<sequence length="135" mass="15348">MLARNHHANATPSAPANPYEAIIQKLTQEKDGSIQVLPSQSQGGTFNQVKSQQSCRSFIDCYSKEETTNEYYPQTKHPPKSRNQQKRLLSSNRPQRHPQQMQTHDFPPGLTPTKVILTALFIHIKILWGLVKQDS</sequence>
<evidence type="ECO:0000313" key="2">
    <source>
        <dbReference type="EMBL" id="KNZ47475.1"/>
    </source>
</evidence>
<dbReference type="OrthoDB" id="3254880at2759"/>
<gene>
    <name evidence="2" type="ORF">VP01_6375g1</name>
</gene>
<dbReference type="EMBL" id="LAVV01011691">
    <property type="protein sequence ID" value="KNZ47475.1"/>
    <property type="molecule type" value="Genomic_DNA"/>
</dbReference>
<dbReference type="STRING" id="27349.A0A0L6UI49"/>
<reference evidence="2 3" key="1">
    <citation type="submission" date="2015-08" db="EMBL/GenBank/DDBJ databases">
        <title>Next Generation Sequencing and Analysis of the Genome of Puccinia sorghi L Schw, the Causal Agent of Maize Common Rust.</title>
        <authorList>
            <person name="Rochi L."/>
            <person name="Burguener G."/>
            <person name="Darino M."/>
            <person name="Turjanski A."/>
            <person name="Kreff E."/>
            <person name="Dieguez M.J."/>
            <person name="Sacco F."/>
        </authorList>
    </citation>
    <scope>NUCLEOTIDE SEQUENCE [LARGE SCALE GENOMIC DNA]</scope>
    <source>
        <strain evidence="2 3">RO10H11247</strain>
    </source>
</reference>
<name>A0A0L6UI49_9BASI</name>
<protein>
    <submittedName>
        <fullName evidence="2">Uncharacterized protein</fullName>
    </submittedName>
</protein>